<organism evidence="3 4">
    <name type="scientific">Lysinibacillus alkalisoli</name>
    <dbReference type="NCBI Taxonomy" id="1911548"/>
    <lineage>
        <taxon>Bacteria</taxon>
        <taxon>Bacillati</taxon>
        <taxon>Bacillota</taxon>
        <taxon>Bacilli</taxon>
        <taxon>Bacillales</taxon>
        <taxon>Bacillaceae</taxon>
        <taxon>Lysinibacillus</taxon>
    </lineage>
</organism>
<dbReference type="PANTHER" id="PTHR33164:SF43">
    <property type="entry name" value="HTH-TYPE TRANSCRIPTIONAL REPRESSOR YETL"/>
    <property type="match status" value="1"/>
</dbReference>
<dbReference type="PROSITE" id="PS50995">
    <property type="entry name" value="HTH_MARR_2"/>
    <property type="match status" value="1"/>
</dbReference>
<keyword evidence="4" id="KW-1185">Reference proteome</keyword>
<dbReference type="InterPro" id="IPR000835">
    <property type="entry name" value="HTH_MarR-typ"/>
</dbReference>
<evidence type="ECO:0000313" key="3">
    <source>
        <dbReference type="EMBL" id="GGG24383.1"/>
    </source>
</evidence>
<sequence>MTNQQHINQIKQFNRFYTRVMGIFKDKSEYTATEAMVLYEIKNKERCTAAYLTEYFDLDKSTISKVIKKLTNKKLLGKSIAEEDKRMHILHLTFLGEEVLNQLLARASNVVDQVIKPIPEDEMKKLLQAMSQIEEILQKNIKIEGD</sequence>
<dbReference type="InterPro" id="IPR039422">
    <property type="entry name" value="MarR/SlyA-like"/>
</dbReference>
<proteinExistence type="predicted"/>
<dbReference type="SUPFAM" id="SSF46785">
    <property type="entry name" value="Winged helix' DNA-binding domain"/>
    <property type="match status" value="1"/>
</dbReference>
<dbReference type="GO" id="GO:0003700">
    <property type="term" value="F:DNA-binding transcription factor activity"/>
    <property type="evidence" value="ECO:0007669"/>
    <property type="project" value="InterPro"/>
</dbReference>
<dbReference type="Gene3D" id="1.10.10.10">
    <property type="entry name" value="Winged helix-like DNA-binding domain superfamily/Winged helix DNA-binding domain"/>
    <property type="match status" value="1"/>
</dbReference>
<gene>
    <name evidence="3" type="ORF">GCM10007425_18630</name>
</gene>
<dbReference type="AlphaFoldDB" id="A0A917G6K4"/>
<evidence type="ECO:0000256" key="1">
    <source>
        <dbReference type="ARBA" id="ARBA00023125"/>
    </source>
</evidence>
<keyword evidence="1" id="KW-0238">DNA-binding</keyword>
<dbReference type="GO" id="GO:0006950">
    <property type="term" value="P:response to stress"/>
    <property type="evidence" value="ECO:0007669"/>
    <property type="project" value="TreeGrafter"/>
</dbReference>
<reference evidence="3" key="1">
    <citation type="journal article" date="2014" name="Int. J. Syst. Evol. Microbiol.">
        <title>Complete genome sequence of Corynebacterium casei LMG S-19264T (=DSM 44701T), isolated from a smear-ripened cheese.</title>
        <authorList>
            <consortium name="US DOE Joint Genome Institute (JGI-PGF)"/>
            <person name="Walter F."/>
            <person name="Albersmeier A."/>
            <person name="Kalinowski J."/>
            <person name="Ruckert C."/>
        </authorList>
    </citation>
    <scope>NUCLEOTIDE SEQUENCE</scope>
    <source>
        <strain evidence="3">CGMCC 1.15760</strain>
    </source>
</reference>
<feature type="domain" description="HTH marR-type" evidence="2">
    <location>
        <begin position="1"/>
        <end position="135"/>
    </location>
</feature>
<dbReference type="Pfam" id="PF13463">
    <property type="entry name" value="HTH_27"/>
    <property type="match status" value="1"/>
</dbReference>
<evidence type="ECO:0000259" key="2">
    <source>
        <dbReference type="PROSITE" id="PS50995"/>
    </source>
</evidence>
<evidence type="ECO:0000313" key="4">
    <source>
        <dbReference type="Proteomes" id="UP000616608"/>
    </source>
</evidence>
<dbReference type="RefSeq" id="WP_188614771.1">
    <property type="nucleotide sequence ID" value="NZ_BMJT01000005.1"/>
</dbReference>
<name>A0A917G6K4_9BACI</name>
<dbReference type="InterPro" id="IPR036390">
    <property type="entry name" value="WH_DNA-bd_sf"/>
</dbReference>
<dbReference type="SMART" id="SM00347">
    <property type="entry name" value="HTH_MARR"/>
    <property type="match status" value="1"/>
</dbReference>
<comment type="caution">
    <text evidence="3">The sequence shown here is derived from an EMBL/GenBank/DDBJ whole genome shotgun (WGS) entry which is preliminary data.</text>
</comment>
<protein>
    <recommendedName>
        <fullName evidence="2">HTH marR-type domain-containing protein</fullName>
    </recommendedName>
</protein>
<reference evidence="3" key="2">
    <citation type="submission" date="2020-09" db="EMBL/GenBank/DDBJ databases">
        <authorList>
            <person name="Sun Q."/>
            <person name="Zhou Y."/>
        </authorList>
    </citation>
    <scope>NUCLEOTIDE SEQUENCE</scope>
    <source>
        <strain evidence="3">CGMCC 1.15760</strain>
    </source>
</reference>
<dbReference type="Proteomes" id="UP000616608">
    <property type="component" value="Unassembled WGS sequence"/>
</dbReference>
<dbReference type="GO" id="GO:0003677">
    <property type="term" value="F:DNA binding"/>
    <property type="evidence" value="ECO:0007669"/>
    <property type="project" value="UniProtKB-KW"/>
</dbReference>
<accession>A0A917G6K4</accession>
<dbReference type="PANTHER" id="PTHR33164">
    <property type="entry name" value="TRANSCRIPTIONAL REGULATOR, MARR FAMILY"/>
    <property type="match status" value="1"/>
</dbReference>
<dbReference type="EMBL" id="BMJT01000005">
    <property type="protein sequence ID" value="GGG24383.1"/>
    <property type="molecule type" value="Genomic_DNA"/>
</dbReference>
<dbReference type="InterPro" id="IPR036388">
    <property type="entry name" value="WH-like_DNA-bd_sf"/>
</dbReference>